<accession>A0A0A7PEA8</accession>
<dbReference type="Gene3D" id="2.60.40.10">
    <property type="entry name" value="Immunoglobulins"/>
    <property type="match status" value="2"/>
</dbReference>
<dbReference type="SMART" id="SM00409">
    <property type="entry name" value="IG"/>
    <property type="match status" value="2"/>
</dbReference>
<reference evidence="4" key="1">
    <citation type="submission" date="2014-09" db="EMBL/GenBank/DDBJ databases">
        <authorList>
            <person name="Wu F."/>
            <person name="Chen L."/>
            <person name="Xu A."/>
        </authorList>
    </citation>
    <scope>NUCLEOTIDE SEQUENCE</scope>
    <source>
        <tissue evidence="4">Leucocytes</tissue>
    </source>
</reference>
<dbReference type="InterPro" id="IPR013098">
    <property type="entry name" value="Ig_I-set"/>
</dbReference>
<dbReference type="InterPro" id="IPR003599">
    <property type="entry name" value="Ig_sub"/>
</dbReference>
<evidence type="ECO:0000313" key="4">
    <source>
        <dbReference type="EMBL" id="AJA06252.1"/>
    </source>
</evidence>
<dbReference type="InterPro" id="IPR042836">
    <property type="entry name" value="SIG15"/>
</dbReference>
<dbReference type="EMBL" id="KM595284">
    <property type="protein sequence ID" value="AJA06252.1"/>
    <property type="molecule type" value="mRNA"/>
</dbReference>
<feature type="domain" description="Ig-like" evidence="3">
    <location>
        <begin position="143"/>
        <end position="234"/>
    </location>
</feature>
<sequence>MVSLLFKATVILAFIQGTSQTSNKKNKDKSEIFVLKSIVGVKNEEAILVCNYSTNLKNLNNPLISWLKVNGSMEMNTFSTNDTIEIGSSGRFKLVGDNNSEQASINIKGLKYSDNGIYFCEVQEDDNKRTAPGGTRLTVEGAPEVKQLARYISKDIVDLTKLICKVEGVPTPNITWIVPDGFPMPLNETNPTTKKWFISRRILVHQGGLPDGTYTCRARNQYGNASKDIQLPVSVPRVKDTFKIMLSVGAILGVALVTMAAVIFIRHKRQRSISDVSAGVATLEPTVLDEESVVYVTLSHDTSATQATPPCHDDAVVYASIVHN</sequence>
<evidence type="ECO:0000259" key="3">
    <source>
        <dbReference type="PROSITE" id="PS50835"/>
    </source>
</evidence>
<dbReference type="PANTHER" id="PTHR46942">
    <property type="entry name" value="SIALIC ACID-BINDING IG-LIKE LECTIN 15"/>
    <property type="match status" value="1"/>
</dbReference>
<dbReference type="GO" id="GO:0032956">
    <property type="term" value="P:regulation of actin cytoskeleton organization"/>
    <property type="evidence" value="ECO:0007669"/>
    <property type="project" value="TreeGrafter"/>
</dbReference>
<feature type="domain" description="Ig-like" evidence="3">
    <location>
        <begin position="42"/>
        <end position="138"/>
    </location>
</feature>
<dbReference type="GO" id="GO:0005886">
    <property type="term" value="C:plasma membrane"/>
    <property type="evidence" value="ECO:0007669"/>
    <property type="project" value="TreeGrafter"/>
</dbReference>
<dbReference type="GO" id="GO:0045124">
    <property type="term" value="P:regulation of bone resorption"/>
    <property type="evidence" value="ECO:0007669"/>
    <property type="project" value="TreeGrafter"/>
</dbReference>
<dbReference type="Pfam" id="PF07679">
    <property type="entry name" value="I-set"/>
    <property type="match status" value="1"/>
</dbReference>
<feature type="signal peptide" evidence="2">
    <location>
        <begin position="1"/>
        <end position="20"/>
    </location>
</feature>
<dbReference type="PROSITE" id="PS50835">
    <property type="entry name" value="IG_LIKE"/>
    <property type="match status" value="2"/>
</dbReference>
<keyword evidence="1" id="KW-0472">Membrane</keyword>
<keyword evidence="2" id="KW-0732">Signal</keyword>
<dbReference type="Pfam" id="PF07686">
    <property type="entry name" value="V-set"/>
    <property type="match status" value="1"/>
</dbReference>
<keyword evidence="1" id="KW-1133">Transmembrane helix</keyword>
<protein>
    <submittedName>
        <fullName evidence="4">NICIP protein</fullName>
    </submittedName>
</protein>
<dbReference type="PANTHER" id="PTHR46942:SF1">
    <property type="entry name" value="SIALIC ACID-BINDING IG-LIKE LECTIN 15"/>
    <property type="match status" value="1"/>
</dbReference>
<dbReference type="InterPro" id="IPR007110">
    <property type="entry name" value="Ig-like_dom"/>
</dbReference>
<organism evidence="4">
    <name type="scientific">Eudontomyzon morii</name>
    <name type="common">Korean lamprey</name>
    <dbReference type="NCBI Taxonomy" id="682880"/>
    <lineage>
        <taxon>Eukaryota</taxon>
        <taxon>Metazoa</taxon>
        <taxon>Chordata</taxon>
        <taxon>Craniata</taxon>
        <taxon>Vertebrata</taxon>
        <taxon>Cyclostomata</taxon>
        <taxon>Hyperoartia</taxon>
        <taxon>Petromyzontiformes</taxon>
        <taxon>Petromyzontidae</taxon>
        <taxon>Eudontomyzon</taxon>
    </lineage>
</organism>
<dbReference type="InterPro" id="IPR036179">
    <property type="entry name" value="Ig-like_dom_sf"/>
</dbReference>
<dbReference type="InterPro" id="IPR013106">
    <property type="entry name" value="Ig_V-set"/>
</dbReference>
<dbReference type="SUPFAM" id="SSF48726">
    <property type="entry name" value="Immunoglobulin"/>
    <property type="match status" value="2"/>
</dbReference>
<proteinExistence type="evidence at transcript level"/>
<dbReference type="AlphaFoldDB" id="A0A0A7PEA8"/>
<dbReference type="SMART" id="SM00406">
    <property type="entry name" value="IGv"/>
    <property type="match status" value="1"/>
</dbReference>
<dbReference type="CDD" id="cd00099">
    <property type="entry name" value="IgV"/>
    <property type="match status" value="1"/>
</dbReference>
<dbReference type="GO" id="GO:2001204">
    <property type="term" value="P:regulation of osteoclast development"/>
    <property type="evidence" value="ECO:0007669"/>
    <property type="project" value="TreeGrafter"/>
</dbReference>
<evidence type="ECO:0000256" key="1">
    <source>
        <dbReference type="SAM" id="Phobius"/>
    </source>
</evidence>
<dbReference type="InterPro" id="IPR013783">
    <property type="entry name" value="Ig-like_fold"/>
</dbReference>
<feature type="chain" id="PRO_5002042283" evidence="2">
    <location>
        <begin position="21"/>
        <end position="324"/>
    </location>
</feature>
<evidence type="ECO:0000256" key="2">
    <source>
        <dbReference type="SAM" id="SignalP"/>
    </source>
</evidence>
<feature type="transmembrane region" description="Helical" evidence="1">
    <location>
        <begin position="244"/>
        <end position="265"/>
    </location>
</feature>
<name>A0A0A7PEA8_9PETR</name>
<keyword evidence="1" id="KW-0812">Transmembrane</keyword>